<dbReference type="Proteomes" id="UP000305881">
    <property type="component" value="Chromosome"/>
</dbReference>
<evidence type="ECO:0000256" key="1">
    <source>
        <dbReference type="ARBA" id="ARBA00000085"/>
    </source>
</evidence>
<dbReference type="PANTHER" id="PTHR45436">
    <property type="entry name" value="SENSOR HISTIDINE KINASE YKOH"/>
    <property type="match status" value="1"/>
</dbReference>
<dbReference type="EMBL" id="CP035467">
    <property type="protein sequence ID" value="QCW84451.1"/>
    <property type="molecule type" value="Genomic_DNA"/>
</dbReference>
<evidence type="ECO:0000256" key="6">
    <source>
        <dbReference type="ARBA" id="ARBA00022692"/>
    </source>
</evidence>
<protein>
    <recommendedName>
        <fullName evidence="3">histidine kinase</fullName>
        <ecNumber evidence="3">2.7.13.3</ecNumber>
    </recommendedName>
</protein>
<dbReference type="EC" id="2.7.13.3" evidence="3"/>
<evidence type="ECO:0000313" key="13">
    <source>
        <dbReference type="Proteomes" id="UP000305881"/>
    </source>
</evidence>
<dbReference type="PROSITE" id="PS50109">
    <property type="entry name" value="HIS_KIN"/>
    <property type="match status" value="1"/>
</dbReference>
<dbReference type="GO" id="GO:0000155">
    <property type="term" value="F:phosphorelay sensor kinase activity"/>
    <property type="evidence" value="ECO:0007669"/>
    <property type="project" value="InterPro"/>
</dbReference>
<dbReference type="SUPFAM" id="SSF47384">
    <property type="entry name" value="Homodimeric domain of signal transducing histidine kinase"/>
    <property type="match status" value="1"/>
</dbReference>
<dbReference type="OrthoDB" id="9121563at2"/>
<gene>
    <name evidence="12" type="ORF">EQU24_21090</name>
</gene>
<dbReference type="STRING" id="675511.GCA_000341735_03210"/>
<organism evidence="12 13">
    <name type="scientific">Methylotuvimicrobium buryatense</name>
    <name type="common">Methylomicrobium buryatense</name>
    <dbReference type="NCBI Taxonomy" id="95641"/>
    <lineage>
        <taxon>Bacteria</taxon>
        <taxon>Pseudomonadati</taxon>
        <taxon>Pseudomonadota</taxon>
        <taxon>Gammaproteobacteria</taxon>
        <taxon>Methylococcales</taxon>
        <taxon>Methylococcaceae</taxon>
        <taxon>Methylotuvimicrobium</taxon>
    </lineage>
</organism>
<evidence type="ECO:0000256" key="2">
    <source>
        <dbReference type="ARBA" id="ARBA00004370"/>
    </source>
</evidence>
<dbReference type="KEGG" id="mbur:EQU24_21090"/>
<comment type="subcellular location">
    <subcellularLocation>
        <location evidence="2">Membrane</location>
    </subcellularLocation>
</comment>
<dbReference type="Pfam" id="PF00512">
    <property type="entry name" value="HisKA"/>
    <property type="match status" value="1"/>
</dbReference>
<keyword evidence="9 10" id="KW-0472">Membrane</keyword>
<sequence length="435" mass="48926">MMSKQGLQYKLIKAFLLQILLISVATLMGVFAAAKIVEDVLVREALQGEAGHFWERYRQNRNFPAPDTRNMSGYLASSGDFSKVPGALRPLQPGFGRALIEGRQPIVYIEDKDDARLYLVFDEQQVAALSFYFGVVPLSLVLVLIYVFAWMSYRQSRDAISPVILLAHIVESFDFKKQGLAELDLSELRQTTDSDVAKLVDALDHFTERLELFIERERNFTRDASHELRTPLAVIKSSLALLHKRSDYQPNEQRSLQTIENTLRDMEGLIDTLLLLAREESSPLPEDDVLINDLLSNLVEQVGRAVTNEKISVEVEQNCLLSVPAAEKVLSILLSNLLRNAFSYTRAGTVCITIDENRVTIADTGIGMEQKQLKQVFEPFYRAQEGQNGHGLGLTIVKRLCNRFGWKLKIRSKPGEGTAISVVFPKARRVGGKRS</sequence>
<dbReference type="PANTHER" id="PTHR45436:SF16">
    <property type="entry name" value="HISTIDINE KINASE"/>
    <property type="match status" value="1"/>
</dbReference>
<keyword evidence="7 12" id="KW-0418">Kinase</keyword>
<dbReference type="SUPFAM" id="SSF55874">
    <property type="entry name" value="ATPase domain of HSP90 chaperone/DNA topoisomerase II/histidine kinase"/>
    <property type="match status" value="1"/>
</dbReference>
<keyword evidence="4" id="KW-0597">Phosphoprotein</keyword>
<dbReference type="InterPro" id="IPR005467">
    <property type="entry name" value="His_kinase_dom"/>
</dbReference>
<dbReference type="CDD" id="cd00082">
    <property type="entry name" value="HisKA"/>
    <property type="match status" value="1"/>
</dbReference>
<dbReference type="InterPro" id="IPR003661">
    <property type="entry name" value="HisK_dim/P_dom"/>
</dbReference>
<dbReference type="Gene3D" id="3.30.565.10">
    <property type="entry name" value="Histidine kinase-like ATPase, C-terminal domain"/>
    <property type="match status" value="1"/>
</dbReference>
<dbReference type="SMART" id="SM00387">
    <property type="entry name" value="HATPase_c"/>
    <property type="match status" value="1"/>
</dbReference>
<keyword evidence="13" id="KW-1185">Reference proteome</keyword>
<proteinExistence type="predicted"/>
<dbReference type="InterPro" id="IPR050428">
    <property type="entry name" value="TCS_sensor_his_kinase"/>
</dbReference>
<evidence type="ECO:0000256" key="7">
    <source>
        <dbReference type="ARBA" id="ARBA00022777"/>
    </source>
</evidence>
<keyword evidence="5" id="KW-0808">Transferase</keyword>
<keyword evidence="8 10" id="KW-1133">Transmembrane helix</keyword>
<evidence type="ECO:0000256" key="3">
    <source>
        <dbReference type="ARBA" id="ARBA00012438"/>
    </source>
</evidence>
<evidence type="ECO:0000256" key="8">
    <source>
        <dbReference type="ARBA" id="ARBA00022989"/>
    </source>
</evidence>
<feature type="transmembrane region" description="Helical" evidence="10">
    <location>
        <begin position="126"/>
        <end position="149"/>
    </location>
</feature>
<evidence type="ECO:0000259" key="11">
    <source>
        <dbReference type="PROSITE" id="PS50109"/>
    </source>
</evidence>
<reference evidence="13" key="1">
    <citation type="journal article" date="2019" name="J. Bacteriol.">
        <title>A Mutagenic Screen Identifies a TonB-Dependent Receptor Required for the Lanthanide Metal Switch in the Type I Methanotroph 'Methylotuvimicrobium buryatense' 5GB1C.</title>
        <authorList>
            <person name="Groom J.D."/>
            <person name="Ford S.M."/>
            <person name="Pesesky M.W."/>
            <person name="Lidstrom M.E."/>
        </authorList>
    </citation>
    <scope>NUCLEOTIDE SEQUENCE [LARGE SCALE GENOMIC DNA]</scope>
    <source>
        <strain evidence="13">5GB1C</strain>
    </source>
</reference>
<keyword evidence="6 10" id="KW-0812">Transmembrane</keyword>
<dbReference type="InterPro" id="IPR003594">
    <property type="entry name" value="HATPase_dom"/>
</dbReference>
<accession>A0A4P9UVI3</accession>
<comment type="catalytic activity">
    <reaction evidence="1">
        <text>ATP + protein L-histidine = ADP + protein N-phospho-L-histidine.</text>
        <dbReference type="EC" id="2.7.13.3"/>
    </reaction>
</comment>
<dbReference type="GO" id="GO:0005886">
    <property type="term" value="C:plasma membrane"/>
    <property type="evidence" value="ECO:0007669"/>
    <property type="project" value="TreeGrafter"/>
</dbReference>
<evidence type="ECO:0000256" key="10">
    <source>
        <dbReference type="SAM" id="Phobius"/>
    </source>
</evidence>
<evidence type="ECO:0000256" key="9">
    <source>
        <dbReference type="ARBA" id="ARBA00023136"/>
    </source>
</evidence>
<dbReference type="InterPro" id="IPR036097">
    <property type="entry name" value="HisK_dim/P_sf"/>
</dbReference>
<evidence type="ECO:0000313" key="12">
    <source>
        <dbReference type="EMBL" id="QCW84451.1"/>
    </source>
</evidence>
<dbReference type="RefSeq" id="WP_026130279.1">
    <property type="nucleotide sequence ID" value="NZ_CP035467.1"/>
</dbReference>
<name>A0A4P9UVI3_METBY</name>
<dbReference type="InterPro" id="IPR036890">
    <property type="entry name" value="HATPase_C_sf"/>
</dbReference>
<evidence type="ECO:0000256" key="4">
    <source>
        <dbReference type="ARBA" id="ARBA00022553"/>
    </source>
</evidence>
<dbReference type="SMART" id="SM00388">
    <property type="entry name" value="HisKA"/>
    <property type="match status" value="1"/>
</dbReference>
<feature type="domain" description="Histidine kinase" evidence="11">
    <location>
        <begin position="223"/>
        <end position="428"/>
    </location>
</feature>
<dbReference type="Gene3D" id="1.10.287.130">
    <property type="match status" value="1"/>
</dbReference>
<dbReference type="Pfam" id="PF02518">
    <property type="entry name" value="HATPase_c"/>
    <property type="match status" value="1"/>
</dbReference>
<evidence type="ECO:0000256" key="5">
    <source>
        <dbReference type="ARBA" id="ARBA00022679"/>
    </source>
</evidence>
<dbReference type="InterPro" id="IPR004358">
    <property type="entry name" value="Sig_transdc_His_kin-like_C"/>
</dbReference>
<dbReference type="AlphaFoldDB" id="A0A4P9UVI3"/>
<dbReference type="PRINTS" id="PR00344">
    <property type="entry name" value="BCTRLSENSOR"/>
</dbReference>